<keyword evidence="10 12" id="KW-0564">Palmitate</keyword>
<gene>
    <name evidence="14" type="ORF">DL897_01925</name>
</gene>
<evidence type="ECO:0000256" key="5">
    <source>
        <dbReference type="ARBA" id="ARBA00022448"/>
    </source>
</evidence>
<dbReference type="PROSITE" id="PS51257">
    <property type="entry name" value="PROKAR_LIPOPROTEIN"/>
    <property type="match status" value="1"/>
</dbReference>
<dbReference type="GO" id="GO:0005886">
    <property type="term" value="C:plasma membrane"/>
    <property type="evidence" value="ECO:0007669"/>
    <property type="project" value="UniProtKB-SubCell"/>
</dbReference>
<evidence type="ECO:0000313" key="15">
    <source>
        <dbReference type="Proteomes" id="UP000251213"/>
    </source>
</evidence>
<comment type="function">
    <text evidence="12">Involved in the system for phosphate transport across the cytoplasmic membrane.</text>
</comment>
<dbReference type="Proteomes" id="UP000251213">
    <property type="component" value="Unassembled WGS sequence"/>
</dbReference>
<dbReference type="FunFam" id="3.40.190.10:FF:000107">
    <property type="entry name" value="Phosphate ABC transporter, phosphate-binding protein"/>
    <property type="match status" value="1"/>
</dbReference>
<comment type="similarity">
    <text evidence="3 12">Belongs to the PstS family.</text>
</comment>
<proteinExistence type="inferred from homology"/>
<keyword evidence="6 12" id="KW-1003">Cell membrane</keyword>
<dbReference type="AlphaFoldDB" id="A0A364K9D6"/>
<keyword evidence="8 12" id="KW-0732">Signal</keyword>
<dbReference type="InterPro" id="IPR050811">
    <property type="entry name" value="Phosphate_ABC_transporter"/>
</dbReference>
<evidence type="ECO:0000256" key="7">
    <source>
        <dbReference type="ARBA" id="ARBA00022592"/>
    </source>
</evidence>
<dbReference type="EMBL" id="QJKK01000001">
    <property type="protein sequence ID" value="RAL26832.1"/>
    <property type="molecule type" value="Genomic_DNA"/>
</dbReference>
<keyword evidence="11 12" id="KW-0449">Lipoprotein</keyword>
<dbReference type="GO" id="GO:0006817">
    <property type="term" value="P:phosphate ion transport"/>
    <property type="evidence" value="ECO:0007669"/>
    <property type="project" value="UniProtKB-UniRule"/>
</dbReference>
<evidence type="ECO:0000259" key="13">
    <source>
        <dbReference type="Pfam" id="PF12849"/>
    </source>
</evidence>
<comment type="subcellular location">
    <subcellularLocation>
        <location evidence="2 12">Cell membrane</location>
        <topology evidence="2 12">Lipid-anchor</topology>
    </subcellularLocation>
</comment>
<dbReference type="RefSeq" id="WP_113657437.1">
    <property type="nucleotide sequence ID" value="NZ_KZ845663.1"/>
</dbReference>
<evidence type="ECO:0000256" key="10">
    <source>
        <dbReference type="ARBA" id="ARBA00023139"/>
    </source>
</evidence>
<reference evidence="14 15" key="2">
    <citation type="submission" date="2018-06" db="EMBL/GenBank/DDBJ databases">
        <authorList>
            <person name="Zhirakovskaya E."/>
        </authorList>
    </citation>
    <scope>NUCLEOTIDE SEQUENCE [LARGE SCALE GENOMIC DNA]</scope>
    <source>
        <strain evidence="14 15">FBKL4.011</strain>
    </source>
</reference>
<dbReference type="Pfam" id="PF12849">
    <property type="entry name" value="PBP_like_2"/>
    <property type="match status" value="1"/>
</dbReference>
<dbReference type="CDD" id="cd13653">
    <property type="entry name" value="PBP2_phosphate_like_1"/>
    <property type="match status" value="1"/>
</dbReference>
<keyword evidence="5 12" id="KW-0813">Transport</keyword>
<dbReference type="PANTHER" id="PTHR30570">
    <property type="entry name" value="PERIPLASMIC PHOSPHATE BINDING COMPONENT OF PHOSPHATE ABC TRANSPORTER"/>
    <property type="match status" value="1"/>
</dbReference>
<feature type="signal peptide" evidence="12">
    <location>
        <begin position="1"/>
        <end position="20"/>
    </location>
</feature>
<evidence type="ECO:0000256" key="9">
    <source>
        <dbReference type="ARBA" id="ARBA00023136"/>
    </source>
</evidence>
<comment type="function">
    <text evidence="1">Part of the ABC transporter complex PstSACB involved in phosphate import.</text>
</comment>
<comment type="subunit">
    <text evidence="4 12">The complex is composed of two ATP-binding proteins (PstB), two transmembrane proteins (PstC and PstA) and a solute-binding protein (PstS).</text>
</comment>
<evidence type="ECO:0000256" key="11">
    <source>
        <dbReference type="ARBA" id="ARBA00023288"/>
    </source>
</evidence>
<dbReference type="OrthoDB" id="9790048at2"/>
<dbReference type="GO" id="GO:0042301">
    <property type="term" value="F:phosphate ion binding"/>
    <property type="evidence" value="ECO:0007669"/>
    <property type="project" value="UniProtKB-UniRule"/>
</dbReference>
<dbReference type="InterPro" id="IPR011862">
    <property type="entry name" value="Phos-bd"/>
</dbReference>
<dbReference type="SUPFAM" id="SSF53850">
    <property type="entry name" value="Periplasmic binding protein-like II"/>
    <property type="match status" value="1"/>
</dbReference>
<organism evidence="14 15">
    <name type="scientific">Thermoflavimicrobium daqui</name>
    <dbReference type="NCBI Taxonomy" id="2137476"/>
    <lineage>
        <taxon>Bacteria</taxon>
        <taxon>Bacillati</taxon>
        <taxon>Bacillota</taxon>
        <taxon>Bacilli</taxon>
        <taxon>Bacillales</taxon>
        <taxon>Thermoactinomycetaceae</taxon>
        <taxon>Thermoflavimicrobium</taxon>
    </lineage>
</organism>
<name>A0A364K9D6_9BACL</name>
<evidence type="ECO:0000256" key="1">
    <source>
        <dbReference type="ARBA" id="ARBA00002841"/>
    </source>
</evidence>
<evidence type="ECO:0000256" key="2">
    <source>
        <dbReference type="ARBA" id="ARBA00004193"/>
    </source>
</evidence>
<feature type="chain" id="PRO_5039752212" description="Phosphate-binding protein" evidence="12">
    <location>
        <begin position="21"/>
        <end position="301"/>
    </location>
</feature>
<comment type="caution">
    <text evidence="14">The sequence shown here is derived from an EMBL/GenBank/DDBJ whole genome shotgun (WGS) entry which is preliminary data.</text>
</comment>
<accession>A0A364K9D6</accession>
<dbReference type="Gene3D" id="3.40.190.10">
    <property type="entry name" value="Periplasmic binding protein-like II"/>
    <property type="match status" value="2"/>
</dbReference>
<keyword evidence="15" id="KW-1185">Reference proteome</keyword>
<evidence type="ECO:0000256" key="4">
    <source>
        <dbReference type="ARBA" id="ARBA00011529"/>
    </source>
</evidence>
<reference evidence="14 15" key="1">
    <citation type="submission" date="2018-06" db="EMBL/GenBank/DDBJ databases">
        <title>Thermoflavimicrobium daqus sp. nov., a thermophilic microbe isolated from Moutai-flavour Daqu.</title>
        <authorList>
            <person name="Wang X."/>
            <person name="Zhou H."/>
        </authorList>
    </citation>
    <scope>NUCLEOTIDE SEQUENCE [LARGE SCALE GENOMIC DNA]</scope>
    <source>
        <strain evidence="14 15">FBKL4.011</strain>
    </source>
</reference>
<evidence type="ECO:0000256" key="6">
    <source>
        <dbReference type="ARBA" id="ARBA00022475"/>
    </source>
</evidence>
<protein>
    <recommendedName>
        <fullName evidence="12">Phosphate-binding protein</fullName>
    </recommendedName>
</protein>
<evidence type="ECO:0000256" key="12">
    <source>
        <dbReference type="RuleBase" id="RU367119"/>
    </source>
</evidence>
<dbReference type="InterPro" id="IPR024370">
    <property type="entry name" value="PBP_domain"/>
</dbReference>
<dbReference type="PANTHER" id="PTHR30570:SF4">
    <property type="entry name" value="PHOSPHATE-BINDING PROTEIN PSTS 1"/>
    <property type="match status" value="1"/>
</dbReference>
<dbReference type="NCBIfam" id="TIGR02136">
    <property type="entry name" value="ptsS_2"/>
    <property type="match status" value="1"/>
</dbReference>
<feature type="domain" description="PBP" evidence="13">
    <location>
        <begin position="33"/>
        <end position="271"/>
    </location>
</feature>
<evidence type="ECO:0000256" key="8">
    <source>
        <dbReference type="ARBA" id="ARBA00022729"/>
    </source>
</evidence>
<keyword evidence="7 12" id="KW-0592">Phosphate transport</keyword>
<sequence>MFKKGMLLGGVVALAFTALVGCGSASTKNQSGGENKLSGTLTAVGSSAMQPVVEEASKEFMSKNPGVQVTVQGGGSGQGLTSAMNDTADIGNSDVFAEEKEKIDPQKVVDHKVFVVGMAPVAHPQVGIDNLTQQQLIDIFTGKVKNWKEVGGKDQKIVLVNRPESSGTRATFAQWALKGNKEFRGQGGLEEESSGTVRKIVAETPGAIGYLAFSYFDKSVIALKLDGVEPKNENVYDNKWKIWAYQHMYTNKNGKNKELEEAFIKFITAPETQQGLVTKLGYIPVTNMKVERDAKGNITKK</sequence>
<keyword evidence="9" id="KW-0472">Membrane</keyword>
<evidence type="ECO:0000313" key="14">
    <source>
        <dbReference type="EMBL" id="RAL26832.1"/>
    </source>
</evidence>
<evidence type="ECO:0000256" key="3">
    <source>
        <dbReference type="ARBA" id="ARBA00008725"/>
    </source>
</evidence>